<sequence length="41" mass="4416">MLSEKAAAEKAAAEKAAAEKAAAHIWELSERERHIVAKLGE</sequence>
<evidence type="ECO:0000313" key="1">
    <source>
        <dbReference type="EMBL" id="DAD94200.1"/>
    </source>
</evidence>
<protein>
    <submittedName>
        <fullName evidence="1">Uncharacterized protein</fullName>
    </submittedName>
</protein>
<reference evidence="1" key="1">
    <citation type="journal article" date="2021" name="Proc. Natl. Acad. Sci. U.S.A.">
        <title>A Catalog of Tens of Thousands of Viruses from Human Metagenomes Reveals Hidden Associations with Chronic Diseases.</title>
        <authorList>
            <person name="Tisza M.J."/>
            <person name="Buck C.B."/>
        </authorList>
    </citation>
    <scope>NUCLEOTIDE SEQUENCE</scope>
    <source>
        <strain evidence="1">Cttpk5</strain>
    </source>
</reference>
<name>A0A8S5NJ02_9CAUD</name>
<dbReference type="EMBL" id="BK015174">
    <property type="protein sequence ID" value="DAD94200.1"/>
    <property type="molecule type" value="Genomic_DNA"/>
</dbReference>
<proteinExistence type="predicted"/>
<accession>A0A8S5NJ02</accession>
<organism evidence="1">
    <name type="scientific">Siphoviridae sp. cttpk5</name>
    <dbReference type="NCBI Taxonomy" id="2826496"/>
    <lineage>
        <taxon>Viruses</taxon>
        <taxon>Duplodnaviria</taxon>
        <taxon>Heunggongvirae</taxon>
        <taxon>Uroviricota</taxon>
        <taxon>Caudoviricetes</taxon>
    </lineage>
</organism>